<comment type="caution">
    <text evidence="2">The sequence shown here is derived from an EMBL/GenBank/DDBJ whole genome shotgun (WGS) entry which is preliminary data.</text>
</comment>
<feature type="transmembrane region" description="Helical" evidence="1">
    <location>
        <begin position="16"/>
        <end position="41"/>
    </location>
</feature>
<dbReference type="Pfam" id="PF22765">
    <property type="entry name" value="DUF7010"/>
    <property type="match status" value="1"/>
</dbReference>
<sequence length="180" mass="19294">MAEISLSAHQTDLRRAYLGGGLGAFVSGCVWLVAAVTTWQADVATGYVTLFFGGFLIFPLSAVIEKLFFKRPGLKSGNPGGALVMETLPAMIAVLLIGFLLLDMRPEWVFPLAAIAVGAHYFPFRTAYGDRTYWVLGGLMMGVGFASLATGHPDALGVALAIAVIEIGFGIWLTIRNRRI</sequence>
<keyword evidence="3" id="KW-1185">Reference proteome</keyword>
<evidence type="ECO:0000256" key="1">
    <source>
        <dbReference type="SAM" id="Phobius"/>
    </source>
</evidence>
<feature type="transmembrane region" description="Helical" evidence="1">
    <location>
        <begin position="131"/>
        <end position="149"/>
    </location>
</feature>
<name>A0ABQ5V224_9PROT</name>
<dbReference type="RefSeq" id="WP_284372370.1">
    <property type="nucleotide sequence ID" value="NZ_BSNJ01000004.1"/>
</dbReference>
<keyword evidence="1" id="KW-0472">Membrane</keyword>
<dbReference type="Proteomes" id="UP001161390">
    <property type="component" value="Unassembled WGS sequence"/>
</dbReference>
<reference evidence="2" key="1">
    <citation type="journal article" date="2014" name="Int. J. Syst. Evol. Microbiol.">
        <title>Complete genome of a new Firmicutes species belonging to the dominant human colonic microbiota ('Ruminococcus bicirculans') reveals two chromosomes and a selective capacity to utilize plant glucans.</title>
        <authorList>
            <consortium name="NISC Comparative Sequencing Program"/>
            <person name="Wegmann U."/>
            <person name="Louis P."/>
            <person name="Goesmann A."/>
            <person name="Henrissat B."/>
            <person name="Duncan S.H."/>
            <person name="Flint H.J."/>
        </authorList>
    </citation>
    <scope>NUCLEOTIDE SEQUENCE</scope>
    <source>
        <strain evidence="2">NBRC 108216</strain>
    </source>
</reference>
<feature type="transmembrane region" description="Helical" evidence="1">
    <location>
        <begin position="155"/>
        <end position="175"/>
    </location>
</feature>
<organism evidence="2 3">
    <name type="scientific">Algimonas porphyrae</name>
    <dbReference type="NCBI Taxonomy" id="1128113"/>
    <lineage>
        <taxon>Bacteria</taxon>
        <taxon>Pseudomonadati</taxon>
        <taxon>Pseudomonadota</taxon>
        <taxon>Alphaproteobacteria</taxon>
        <taxon>Maricaulales</taxon>
        <taxon>Robiginitomaculaceae</taxon>
        <taxon>Algimonas</taxon>
    </lineage>
</organism>
<evidence type="ECO:0000313" key="2">
    <source>
        <dbReference type="EMBL" id="GLQ21132.1"/>
    </source>
</evidence>
<dbReference type="EMBL" id="BSNJ01000004">
    <property type="protein sequence ID" value="GLQ21132.1"/>
    <property type="molecule type" value="Genomic_DNA"/>
</dbReference>
<reference evidence="2" key="2">
    <citation type="submission" date="2023-01" db="EMBL/GenBank/DDBJ databases">
        <title>Draft genome sequence of Algimonas porphyrae strain NBRC 108216.</title>
        <authorList>
            <person name="Sun Q."/>
            <person name="Mori K."/>
        </authorList>
    </citation>
    <scope>NUCLEOTIDE SEQUENCE</scope>
    <source>
        <strain evidence="2">NBRC 108216</strain>
    </source>
</reference>
<proteinExistence type="predicted"/>
<feature type="transmembrane region" description="Helical" evidence="1">
    <location>
        <begin position="47"/>
        <end position="69"/>
    </location>
</feature>
<protein>
    <submittedName>
        <fullName evidence="2">Uncharacterized protein</fullName>
    </submittedName>
</protein>
<accession>A0ABQ5V224</accession>
<gene>
    <name evidence="2" type="ORF">GCM10007854_20870</name>
</gene>
<keyword evidence="1" id="KW-1133">Transmembrane helix</keyword>
<dbReference type="InterPro" id="IPR053824">
    <property type="entry name" value="DUF7010"/>
</dbReference>
<feature type="transmembrane region" description="Helical" evidence="1">
    <location>
        <begin position="108"/>
        <end position="124"/>
    </location>
</feature>
<evidence type="ECO:0000313" key="3">
    <source>
        <dbReference type="Proteomes" id="UP001161390"/>
    </source>
</evidence>
<feature type="transmembrane region" description="Helical" evidence="1">
    <location>
        <begin position="81"/>
        <end position="102"/>
    </location>
</feature>
<keyword evidence="1" id="KW-0812">Transmembrane</keyword>